<dbReference type="Proteomes" id="UP000035268">
    <property type="component" value="Chromosome"/>
</dbReference>
<evidence type="ECO:0000256" key="5">
    <source>
        <dbReference type="ARBA" id="ARBA00022741"/>
    </source>
</evidence>
<dbReference type="PROSITE" id="PS00856">
    <property type="entry name" value="GUANYLATE_KINASE_1"/>
    <property type="match status" value="1"/>
</dbReference>
<dbReference type="CDD" id="cd00071">
    <property type="entry name" value="GMPK"/>
    <property type="match status" value="1"/>
</dbReference>
<evidence type="ECO:0000313" key="12">
    <source>
        <dbReference type="Proteomes" id="UP000035268"/>
    </source>
</evidence>
<dbReference type="EC" id="2.7.4.8" evidence="2 9"/>
<comment type="function">
    <text evidence="9">Essential for recycling GMP and indirectly, cGMP.</text>
</comment>
<evidence type="ECO:0000256" key="4">
    <source>
        <dbReference type="ARBA" id="ARBA00022679"/>
    </source>
</evidence>
<gene>
    <name evidence="11" type="primary">gmk_3</name>
    <name evidence="9" type="synonym">gmk</name>
    <name evidence="11" type="ORF">L21SP4_01362</name>
</gene>
<name>A0A0G3EIG8_9BACT</name>
<keyword evidence="4 9" id="KW-0808">Transferase</keyword>
<reference evidence="11 12" key="2">
    <citation type="journal article" date="2016" name="ISME J.">
        <title>Characterization of the first cultured representative of Verrucomicrobia subdivision 5 indicates the proposal of a novel phylum.</title>
        <authorList>
            <person name="Spring S."/>
            <person name="Bunk B."/>
            <person name="Sproer C."/>
            <person name="Schumann P."/>
            <person name="Rohde M."/>
            <person name="Tindall B.J."/>
            <person name="Klenk H.P."/>
        </authorList>
    </citation>
    <scope>NUCLEOTIDE SEQUENCE [LARGE SCALE GENOMIC DNA]</scope>
    <source>
        <strain evidence="11 12">L21-Fru-AB</strain>
    </source>
</reference>
<dbReference type="PANTHER" id="PTHR23117:SF13">
    <property type="entry name" value="GUANYLATE KINASE"/>
    <property type="match status" value="1"/>
</dbReference>
<dbReference type="KEGG" id="vbl:L21SP4_01362"/>
<accession>A0A0G3EIG8</accession>
<dbReference type="Pfam" id="PF00625">
    <property type="entry name" value="Guanylate_kin"/>
    <property type="match status" value="1"/>
</dbReference>
<dbReference type="EMBL" id="CP010904">
    <property type="protein sequence ID" value="AKJ64610.1"/>
    <property type="molecule type" value="Genomic_DNA"/>
</dbReference>
<keyword evidence="5 9" id="KW-0547">Nucleotide-binding</keyword>
<dbReference type="InterPro" id="IPR017665">
    <property type="entry name" value="Guanylate_kinase"/>
</dbReference>
<keyword evidence="6 9" id="KW-0418">Kinase</keyword>
<evidence type="ECO:0000259" key="10">
    <source>
        <dbReference type="PROSITE" id="PS50052"/>
    </source>
</evidence>
<dbReference type="NCBIfam" id="TIGR03263">
    <property type="entry name" value="guanyl_kin"/>
    <property type="match status" value="1"/>
</dbReference>
<dbReference type="AlphaFoldDB" id="A0A0G3EIG8"/>
<dbReference type="HAMAP" id="MF_00328">
    <property type="entry name" value="Guanylate_kinase"/>
    <property type="match status" value="1"/>
</dbReference>
<evidence type="ECO:0000256" key="7">
    <source>
        <dbReference type="ARBA" id="ARBA00022840"/>
    </source>
</evidence>
<reference evidence="12" key="1">
    <citation type="submission" date="2015-02" db="EMBL/GenBank/DDBJ databases">
        <title>Description and complete genome sequence of the first cultured representative of the subdivision 5 of the Verrucomicrobia phylum.</title>
        <authorList>
            <person name="Spring S."/>
            <person name="Bunk B."/>
            <person name="Sproer C."/>
            <person name="Klenk H.-P."/>
        </authorList>
    </citation>
    <scope>NUCLEOTIDE SEQUENCE [LARGE SCALE GENOMIC DNA]</scope>
    <source>
        <strain evidence="12">L21-Fru-AB</strain>
    </source>
</reference>
<dbReference type="InterPro" id="IPR020590">
    <property type="entry name" value="Guanylate_kinase_CS"/>
</dbReference>
<comment type="similarity">
    <text evidence="1 9">Belongs to the guanylate kinase family.</text>
</comment>
<feature type="binding site" evidence="9">
    <location>
        <begin position="24"/>
        <end position="31"/>
    </location>
    <ligand>
        <name>ATP</name>
        <dbReference type="ChEBI" id="CHEBI:30616"/>
    </ligand>
</feature>
<dbReference type="GO" id="GO:0004385">
    <property type="term" value="F:GMP kinase activity"/>
    <property type="evidence" value="ECO:0007669"/>
    <property type="project" value="UniProtKB-UniRule"/>
</dbReference>
<dbReference type="InterPro" id="IPR008144">
    <property type="entry name" value="Guanylate_kin-like_dom"/>
</dbReference>
<proteinExistence type="inferred from homology"/>
<comment type="catalytic activity">
    <reaction evidence="9">
        <text>GMP + ATP = GDP + ADP</text>
        <dbReference type="Rhea" id="RHEA:20780"/>
        <dbReference type="ChEBI" id="CHEBI:30616"/>
        <dbReference type="ChEBI" id="CHEBI:58115"/>
        <dbReference type="ChEBI" id="CHEBI:58189"/>
        <dbReference type="ChEBI" id="CHEBI:456216"/>
        <dbReference type="EC" id="2.7.4.8"/>
    </reaction>
</comment>
<dbReference type="RefSeq" id="WP_052881925.1">
    <property type="nucleotide sequence ID" value="NZ_CP010904.1"/>
</dbReference>
<dbReference type="Gene3D" id="3.40.50.300">
    <property type="entry name" value="P-loop containing nucleotide triphosphate hydrolases"/>
    <property type="match status" value="1"/>
</dbReference>
<sequence>MHPPDVSFPEPVPPRRPLLVVVSAPSGSGKSTLAQKLLDHFPGLVFSISCTTRKPRPGEVDGRDYHFLSEEEFERRVREDAFIEHAVVHGRRYGTLRESVRETMGQGSDALLDIDPQGAEQVRAIVQKASPDDPVRRGFVDIFIVPPSREELRRRLEARGTETPEDIARRLSVAAAEMRYRPTYRYTVVNDRLDEAFDRLKAIVLAEHCRNMSPQG</sequence>
<evidence type="ECO:0000256" key="1">
    <source>
        <dbReference type="ARBA" id="ARBA00005790"/>
    </source>
</evidence>
<dbReference type="STRING" id="1307763.L21SP4_01362"/>
<evidence type="ECO:0000256" key="2">
    <source>
        <dbReference type="ARBA" id="ARBA00012961"/>
    </source>
</evidence>
<dbReference type="InterPro" id="IPR027417">
    <property type="entry name" value="P-loop_NTPase"/>
</dbReference>
<evidence type="ECO:0000256" key="9">
    <source>
        <dbReference type="HAMAP-Rule" id="MF_00328"/>
    </source>
</evidence>
<dbReference type="PANTHER" id="PTHR23117">
    <property type="entry name" value="GUANYLATE KINASE-RELATED"/>
    <property type="match status" value="1"/>
</dbReference>
<dbReference type="GO" id="GO:0005524">
    <property type="term" value="F:ATP binding"/>
    <property type="evidence" value="ECO:0007669"/>
    <property type="project" value="UniProtKB-UniRule"/>
</dbReference>
<keyword evidence="7 9" id="KW-0067">ATP-binding</keyword>
<organism evidence="11 12">
    <name type="scientific">Kiritimatiella glycovorans</name>
    <dbReference type="NCBI Taxonomy" id="1307763"/>
    <lineage>
        <taxon>Bacteria</taxon>
        <taxon>Pseudomonadati</taxon>
        <taxon>Kiritimatiellota</taxon>
        <taxon>Kiritimatiellia</taxon>
        <taxon>Kiritimatiellales</taxon>
        <taxon>Kiritimatiellaceae</taxon>
        <taxon>Kiritimatiella</taxon>
    </lineage>
</organism>
<dbReference type="SMART" id="SM00072">
    <property type="entry name" value="GuKc"/>
    <property type="match status" value="1"/>
</dbReference>
<dbReference type="Gene3D" id="3.30.63.10">
    <property type="entry name" value="Guanylate Kinase phosphate binding domain"/>
    <property type="match status" value="1"/>
</dbReference>
<comment type="subcellular location">
    <subcellularLocation>
        <location evidence="9">Cytoplasm</location>
    </subcellularLocation>
</comment>
<evidence type="ECO:0000313" key="11">
    <source>
        <dbReference type="EMBL" id="AKJ64610.1"/>
    </source>
</evidence>
<evidence type="ECO:0000256" key="8">
    <source>
        <dbReference type="ARBA" id="ARBA00030128"/>
    </source>
</evidence>
<dbReference type="PATRIC" id="fig|1609981.3.peg.1413"/>
<dbReference type="SUPFAM" id="SSF52540">
    <property type="entry name" value="P-loop containing nucleoside triphosphate hydrolases"/>
    <property type="match status" value="1"/>
</dbReference>
<evidence type="ECO:0000256" key="6">
    <source>
        <dbReference type="ARBA" id="ARBA00022777"/>
    </source>
</evidence>
<evidence type="ECO:0000256" key="3">
    <source>
        <dbReference type="ARBA" id="ARBA00016296"/>
    </source>
</evidence>
<feature type="domain" description="Guanylate kinase-like" evidence="10">
    <location>
        <begin position="17"/>
        <end position="205"/>
    </location>
</feature>
<dbReference type="InterPro" id="IPR008145">
    <property type="entry name" value="GK/Ca_channel_bsu"/>
</dbReference>
<dbReference type="FunFam" id="3.30.63.10:FF:000002">
    <property type="entry name" value="Guanylate kinase 1"/>
    <property type="match status" value="1"/>
</dbReference>
<keyword evidence="9" id="KW-0963">Cytoplasm</keyword>
<protein>
    <recommendedName>
        <fullName evidence="3 9">Guanylate kinase</fullName>
        <ecNumber evidence="2 9">2.7.4.8</ecNumber>
    </recommendedName>
    <alternativeName>
        <fullName evidence="8 9">GMP kinase</fullName>
    </alternativeName>
</protein>
<dbReference type="GO" id="GO:0005829">
    <property type="term" value="C:cytosol"/>
    <property type="evidence" value="ECO:0007669"/>
    <property type="project" value="TreeGrafter"/>
</dbReference>
<keyword evidence="12" id="KW-1185">Reference proteome</keyword>
<dbReference type="PROSITE" id="PS50052">
    <property type="entry name" value="GUANYLATE_KINASE_2"/>
    <property type="match status" value="1"/>
</dbReference>
<dbReference type="OrthoDB" id="9808150at2"/>